<dbReference type="Pfam" id="PF10037">
    <property type="entry name" value="MRP-S27"/>
    <property type="match status" value="1"/>
</dbReference>
<feature type="coiled-coil region" evidence="2">
    <location>
        <begin position="381"/>
        <end position="420"/>
    </location>
</feature>
<keyword evidence="3" id="KW-0689">Ribosomal protein</keyword>
<organism evidence="3 4">
    <name type="scientific">Dermatophagoides farinae</name>
    <name type="common">American house dust mite</name>
    <dbReference type="NCBI Taxonomy" id="6954"/>
    <lineage>
        <taxon>Eukaryota</taxon>
        <taxon>Metazoa</taxon>
        <taxon>Ecdysozoa</taxon>
        <taxon>Arthropoda</taxon>
        <taxon>Chelicerata</taxon>
        <taxon>Arachnida</taxon>
        <taxon>Acari</taxon>
        <taxon>Acariformes</taxon>
        <taxon>Sarcoptiformes</taxon>
        <taxon>Astigmata</taxon>
        <taxon>Psoroptidia</taxon>
        <taxon>Analgoidea</taxon>
        <taxon>Pyroglyphidae</taxon>
        <taxon>Dermatophagoidinae</taxon>
        <taxon>Dermatophagoides</taxon>
    </lineage>
</organism>
<evidence type="ECO:0000256" key="2">
    <source>
        <dbReference type="SAM" id="Coils"/>
    </source>
</evidence>
<comment type="subcellular location">
    <subcellularLocation>
        <location evidence="1">Mitochondrion</location>
    </subcellularLocation>
</comment>
<keyword evidence="3" id="KW-0687">Ribonucleoprotein</keyword>
<proteinExistence type="predicted"/>
<evidence type="ECO:0000313" key="3">
    <source>
        <dbReference type="EMBL" id="KAH9491223.1"/>
    </source>
</evidence>
<evidence type="ECO:0000256" key="1">
    <source>
        <dbReference type="ARBA" id="ARBA00004173"/>
    </source>
</evidence>
<keyword evidence="4" id="KW-1185">Reference proteome</keyword>
<accession>A0A922HMX3</accession>
<keyword evidence="2" id="KW-0175">Coiled coil</keyword>
<dbReference type="PANTHER" id="PTHR21393:SF0">
    <property type="entry name" value="SMALL RIBOSOMAL SUBUNIT PROTEIN MS27"/>
    <property type="match status" value="1"/>
</dbReference>
<dbReference type="AlphaFoldDB" id="A0A922HMX3"/>
<evidence type="ECO:0000313" key="4">
    <source>
        <dbReference type="Proteomes" id="UP000790347"/>
    </source>
</evidence>
<protein>
    <submittedName>
        <fullName evidence="3">Mitochondrial 28S ribosomal protein S27</fullName>
    </submittedName>
</protein>
<sequence>MMMMIMIRQSQLKSYGLSFRNIQKFLQFRTLLSSSYSCENEWAKRLEQDDTLKHISTERYFFELNQKYQQKKPVTAIDVDIFINSLHRPESQIELEHILRRFRQTPKTIDTLESTHHATCRFYIGQQKRSELIQILNNRVEFGIFPDHFINNILLDQSIRAEEWPQAFDVLRLMMLQEDSGNDITKTLAFFVLNRLLIDHQYGSLEPIDQEEKSTEESAAAADDDDDEIEYIRIPYLTNPYFDDHFDLKNRNHIFGKCLYFFGRELEKLSLESDEQLKLAHTSMVIGLIYYQKWDRLSRLFDRIAKEGKSLTITAEPLKVIDKHFELFKMNELETVKSHIIESIQNDDQTSTTISMLIDKRIETLPKLEQSDISCQQELFVEFQKNRRKVLDEQMDRLLRERRRQEIEQKQQEFEQKKRLYYFFENFPKHEIDFNDAEKRIAEIRSKTVVEEDYVPPERY</sequence>
<reference evidence="3" key="1">
    <citation type="submission" date="2013-05" db="EMBL/GenBank/DDBJ databases">
        <authorList>
            <person name="Yim A.K.Y."/>
            <person name="Chan T.F."/>
            <person name="Ji K.M."/>
            <person name="Liu X.Y."/>
            <person name="Zhou J.W."/>
            <person name="Li R.Q."/>
            <person name="Yang K.Y."/>
            <person name="Li J."/>
            <person name="Li M."/>
            <person name="Law P.T.W."/>
            <person name="Wu Y.L."/>
            <person name="Cai Z.L."/>
            <person name="Qin H."/>
            <person name="Bao Y."/>
            <person name="Leung R.K.K."/>
            <person name="Ng P.K.S."/>
            <person name="Zou J."/>
            <person name="Zhong X.J."/>
            <person name="Ran P.X."/>
            <person name="Zhong N.S."/>
            <person name="Liu Z.G."/>
            <person name="Tsui S.K.W."/>
        </authorList>
    </citation>
    <scope>NUCLEOTIDE SEQUENCE</scope>
    <source>
        <strain evidence="3">Derf</strain>
        <tissue evidence="3">Whole organism</tissue>
    </source>
</reference>
<gene>
    <name evidence="3" type="primary">MRPS27</name>
    <name evidence="3" type="ORF">DERF_015954</name>
</gene>
<name>A0A922HMX3_DERFA</name>
<dbReference type="EMBL" id="ASGP02000009">
    <property type="protein sequence ID" value="KAH9491223.1"/>
    <property type="molecule type" value="Genomic_DNA"/>
</dbReference>
<dbReference type="InterPro" id="IPR019266">
    <property type="entry name" value="Ribosomal_mS27"/>
</dbReference>
<dbReference type="GO" id="GO:0005840">
    <property type="term" value="C:ribosome"/>
    <property type="evidence" value="ECO:0007669"/>
    <property type="project" value="UniProtKB-KW"/>
</dbReference>
<dbReference type="PANTHER" id="PTHR21393">
    <property type="entry name" value="MITOCHONDRIAL 28S RIBOSOMAL PROTEIN S27"/>
    <property type="match status" value="1"/>
</dbReference>
<comment type="caution">
    <text evidence="3">The sequence shown here is derived from an EMBL/GenBank/DDBJ whole genome shotgun (WGS) entry which is preliminary data.</text>
</comment>
<dbReference type="Proteomes" id="UP000790347">
    <property type="component" value="Unassembled WGS sequence"/>
</dbReference>
<reference evidence="3" key="2">
    <citation type="journal article" date="2022" name="Res Sq">
        <title>Comparative Genomics Reveals Insights into the Divergent Evolution of Astigmatic Mites and Household Pest Adaptations.</title>
        <authorList>
            <person name="Xiong Q."/>
            <person name="Wan A.T.-Y."/>
            <person name="Liu X.-Y."/>
            <person name="Fung C.S.-H."/>
            <person name="Xiao X."/>
            <person name="Malainual N."/>
            <person name="Hou J."/>
            <person name="Wang L."/>
            <person name="Wang M."/>
            <person name="Yang K."/>
            <person name="Cui Y."/>
            <person name="Leung E."/>
            <person name="Nong W."/>
            <person name="Shin S.-K."/>
            <person name="Au S."/>
            <person name="Jeong K.Y."/>
            <person name="Chew F.T."/>
            <person name="Hui J."/>
            <person name="Leung T.F."/>
            <person name="Tungtrongchitr A."/>
            <person name="Zhong N."/>
            <person name="Liu Z."/>
            <person name="Tsui S."/>
        </authorList>
    </citation>
    <scope>NUCLEOTIDE SEQUENCE</scope>
    <source>
        <strain evidence="3">Derf</strain>
        <tissue evidence="3">Whole organism</tissue>
    </source>
</reference>
<dbReference type="GO" id="GO:0005739">
    <property type="term" value="C:mitochondrion"/>
    <property type="evidence" value="ECO:0007669"/>
    <property type="project" value="UniProtKB-SubCell"/>
</dbReference>
<dbReference type="InterPro" id="IPR034913">
    <property type="entry name" value="mS27/PTCD2"/>
</dbReference>